<dbReference type="EMBL" id="LR796461">
    <property type="protein sequence ID" value="CAB4146162.1"/>
    <property type="molecule type" value="Genomic_DNA"/>
</dbReference>
<evidence type="ECO:0000313" key="3">
    <source>
        <dbReference type="EMBL" id="CAB4150819.1"/>
    </source>
</evidence>
<proteinExistence type="predicted"/>
<evidence type="ECO:0000313" key="6">
    <source>
        <dbReference type="EMBL" id="CAB4179553.1"/>
    </source>
</evidence>
<organism evidence="7">
    <name type="scientific">uncultured Caudovirales phage</name>
    <dbReference type="NCBI Taxonomy" id="2100421"/>
    <lineage>
        <taxon>Viruses</taxon>
        <taxon>Duplodnaviria</taxon>
        <taxon>Heunggongvirae</taxon>
        <taxon>Uroviricota</taxon>
        <taxon>Caudoviricetes</taxon>
        <taxon>Peduoviridae</taxon>
        <taxon>Maltschvirus</taxon>
        <taxon>Maltschvirus maltsch</taxon>
    </lineage>
</organism>
<evidence type="ECO:0000313" key="9">
    <source>
        <dbReference type="EMBL" id="CAB4216215.1"/>
    </source>
</evidence>
<reference evidence="7" key="1">
    <citation type="submission" date="2020-05" db="EMBL/GenBank/DDBJ databases">
        <authorList>
            <person name="Chiriac C."/>
            <person name="Salcher M."/>
            <person name="Ghai R."/>
            <person name="Kavagutti S V."/>
        </authorList>
    </citation>
    <scope>NUCLEOTIDE SEQUENCE</scope>
</reference>
<name>A0A6J5QWC2_9CAUD</name>
<evidence type="ECO:0000313" key="2">
    <source>
        <dbReference type="EMBL" id="CAB4146162.1"/>
    </source>
</evidence>
<evidence type="ECO:0000313" key="1">
    <source>
        <dbReference type="EMBL" id="CAB4135670.1"/>
    </source>
</evidence>
<sequence>MFNMDDFNNLNESMDSVPDGLIDASDYANDMELITNILDNIEYDDMVSRMHGMMNIMNSVYDDSGQLDIERVSGVTVALCFHIVNILANLEDESREEYFYNTKNNVLEEIKRESSTLPYWNVEENEDE</sequence>
<dbReference type="EMBL" id="LR798423">
    <property type="protein sequence ID" value="CAB5230667.1"/>
    <property type="molecule type" value="Genomic_DNA"/>
</dbReference>
<evidence type="ECO:0000313" key="10">
    <source>
        <dbReference type="EMBL" id="CAB4220009.1"/>
    </source>
</evidence>
<evidence type="ECO:0000313" key="4">
    <source>
        <dbReference type="EMBL" id="CAB4161558.1"/>
    </source>
</evidence>
<dbReference type="EMBL" id="LR797434">
    <property type="protein sequence ID" value="CAB4216215.1"/>
    <property type="molecule type" value="Genomic_DNA"/>
</dbReference>
<evidence type="ECO:0000313" key="5">
    <source>
        <dbReference type="EMBL" id="CAB4174321.1"/>
    </source>
</evidence>
<dbReference type="EMBL" id="LR796980">
    <property type="protein sequence ID" value="CAB4179553.1"/>
    <property type="molecule type" value="Genomic_DNA"/>
</dbReference>
<evidence type="ECO:0000313" key="11">
    <source>
        <dbReference type="EMBL" id="CAB5230667.1"/>
    </source>
</evidence>
<evidence type="ECO:0000313" key="8">
    <source>
        <dbReference type="EMBL" id="CAB4191979.1"/>
    </source>
</evidence>
<dbReference type="EMBL" id="LR796548">
    <property type="protein sequence ID" value="CAB4150819.1"/>
    <property type="molecule type" value="Genomic_DNA"/>
</dbReference>
<evidence type="ECO:0000313" key="7">
    <source>
        <dbReference type="EMBL" id="CAB4188880.1"/>
    </source>
</evidence>
<protein>
    <submittedName>
        <fullName evidence="7">Uncharacterized protein</fullName>
    </submittedName>
</protein>
<gene>
    <name evidence="6" type="ORF">UFOVP1031_142</name>
    <name evidence="7" type="ORF">UFOVP1172_150</name>
    <name evidence="8" type="ORF">UFOVP1240_55</name>
    <name evidence="9" type="ORF">UFOVP1486_112</name>
    <name evidence="11" type="ORF">UFOVP1578_57</name>
    <name evidence="10" type="ORF">UFOVP1630_49</name>
    <name evidence="1" type="ORF">UFOVP288_72</name>
    <name evidence="2" type="ORF">UFOVP483_124</name>
    <name evidence="3" type="ORF">UFOVP573_43</name>
    <name evidence="4" type="ORF">UFOVP769_72</name>
    <name evidence="5" type="ORF">UFOVP962_40</name>
</gene>
<accession>A0A6J5QWC2</accession>
<dbReference type="EMBL" id="LR796917">
    <property type="protein sequence ID" value="CAB4174321.1"/>
    <property type="molecule type" value="Genomic_DNA"/>
</dbReference>
<dbReference type="EMBL" id="LR797130">
    <property type="protein sequence ID" value="CAB4188880.1"/>
    <property type="molecule type" value="Genomic_DNA"/>
</dbReference>
<dbReference type="EMBL" id="LR796305">
    <property type="protein sequence ID" value="CAB4135670.1"/>
    <property type="molecule type" value="Genomic_DNA"/>
</dbReference>
<dbReference type="EMBL" id="LR796709">
    <property type="protein sequence ID" value="CAB4161558.1"/>
    <property type="molecule type" value="Genomic_DNA"/>
</dbReference>
<dbReference type="EMBL" id="LR797492">
    <property type="protein sequence ID" value="CAB4220009.1"/>
    <property type="molecule type" value="Genomic_DNA"/>
</dbReference>
<dbReference type="EMBL" id="LR797180">
    <property type="protein sequence ID" value="CAB4191979.1"/>
    <property type="molecule type" value="Genomic_DNA"/>
</dbReference>